<keyword evidence="4" id="KW-1185">Reference proteome</keyword>
<feature type="region of interest" description="Disordered" evidence="1">
    <location>
        <begin position="75"/>
        <end position="94"/>
    </location>
</feature>
<evidence type="ECO:0000256" key="2">
    <source>
        <dbReference type="SAM" id="SignalP"/>
    </source>
</evidence>
<dbReference type="EMBL" id="SJPF01000003">
    <property type="protein sequence ID" value="TWT33177.1"/>
    <property type="molecule type" value="Genomic_DNA"/>
</dbReference>
<reference evidence="3 4" key="1">
    <citation type="submission" date="2019-02" db="EMBL/GenBank/DDBJ databases">
        <title>Deep-cultivation of Planctomycetes and their phenomic and genomic characterization uncovers novel biology.</title>
        <authorList>
            <person name="Wiegand S."/>
            <person name="Jogler M."/>
            <person name="Boedeker C."/>
            <person name="Pinto D."/>
            <person name="Vollmers J."/>
            <person name="Rivas-Marin E."/>
            <person name="Kohn T."/>
            <person name="Peeters S.H."/>
            <person name="Heuer A."/>
            <person name="Rast P."/>
            <person name="Oberbeckmann S."/>
            <person name="Bunk B."/>
            <person name="Jeske O."/>
            <person name="Meyerdierks A."/>
            <person name="Storesund J.E."/>
            <person name="Kallscheuer N."/>
            <person name="Luecker S."/>
            <person name="Lage O.M."/>
            <person name="Pohl T."/>
            <person name="Merkel B.J."/>
            <person name="Hornburger P."/>
            <person name="Mueller R.-W."/>
            <person name="Bruemmer F."/>
            <person name="Labrenz M."/>
            <person name="Spormann A.M."/>
            <person name="Op Den Camp H."/>
            <person name="Overmann J."/>
            <person name="Amann R."/>
            <person name="Jetten M.S.M."/>
            <person name="Mascher T."/>
            <person name="Medema M.H."/>
            <person name="Devos D.P."/>
            <person name="Kaster A.-K."/>
            <person name="Ovreas L."/>
            <person name="Rohde M."/>
            <person name="Galperin M.Y."/>
            <person name="Jogler C."/>
        </authorList>
    </citation>
    <scope>NUCLEOTIDE SEQUENCE [LARGE SCALE GENOMIC DNA]</scope>
    <source>
        <strain evidence="3 4">Enr8</strain>
    </source>
</reference>
<feature type="signal peptide" evidence="2">
    <location>
        <begin position="1"/>
        <end position="22"/>
    </location>
</feature>
<dbReference type="AlphaFoldDB" id="A0A5C5V5U8"/>
<keyword evidence="2" id="KW-0732">Signal</keyword>
<organism evidence="3 4">
    <name type="scientific">Blastopirellula retiformator</name>
    <dbReference type="NCBI Taxonomy" id="2527970"/>
    <lineage>
        <taxon>Bacteria</taxon>
        <taxon>Pseudomonadati</taxon>
        <taxon>Planctomycetota</taxon>
        <taxon>Planctomycetia</taxon>
        <taxon>Pirellulales</taxon>
        <taxon>Pirellulaceae</taxon>
        <taxon>Blastopirellula</taxon>
    </lineage>
</organism>
<evidence type="ECO:0000313" key="4">
    <source>
        <dbReference type="Proteomes" id="UP000318878"/>
    </source>
</evidence>
<proteinExistence type="predicted"/>
<dbReference type="RefSeq" id="WP_146432808.1">
    <property type="nucleotide sequence ID" value="NZ_SJPF01000003.1"/>
</dbReference>
<dbReference type="Proteomes" id="UP000318878">
    <property type="component" value="Unassembled WGS sequence"/>
</dbReference>
<comment type="caution">
    <text evidence="3">The sequence shown here is derived from an EMBL/GenBank/DDBJ whole genome shotgun (WGS) entry which is preliminary data.</text>
</comment>
<evidence type="ECO:0000313" key="3">
    <source>
        <dbReference type="EMBL" id="TWT33177.1"/>
    </source>
</evidence>
<evidence type="ECO:0000256" key="1">
    <source>
        <dbReference type="SAM" id="MobiDB-lite"/>
    </source>
</evidence>
<name>A0A5C5V5U8_9BACT</name>
<gene>
    <name evidence="3" type="ORF">Enr8_30020</name>
</gene>
<protein>
    <submittedName>
        <fullName evidence="3">Uncharacterized protein</fullName>
    </submittedName>
</protein>
<dbReference type="OrthoDB" id="289525at2"/>
<sequence length="162" mass="17445" precursor="true">MRVASLISSVFLFTLLFATTMAQEPLLSPPSGGEQPTAEDLSEIAKIRAALGPEFRVASQAFAADLPASEIAEPKTPAAIDASSPASSIYEQTTKPSVERAIRLAKQAEHDLRILASDPSVSQYSTEELERLTAAAEKCRKLAEELESLTLEARTGRSTQRK</sequence>
<feature type="compositionally biased region" description="Low complexity" evidence="1">
    <location>
        <begin position="77"/>
        <end position="89"/>
    </location>
</feature>
<feature type="chain" id="PRO_5022690676" evidence="2">
    <location>
        <begin position="23"/>
        <end position="162"/>
    </location>
</feature>
<accession>A0A5C5V5U8</accession>